<keyword evidence="2" id="KW-1185">Reference proteome</keyword>
<name>A0AAD7IS28_9AGAR</name>
<accession>A0AAD7IS28</accession>
<reference evidence="1" key="1">
    <citation type="submission" date="2023-03" db="EMBL/GenBank/DDBJ databases">
        <title>Massive genome expansion in bonnet fungi (Mycena s.s.) driven by repeated elements and novel gene families across ecological guilds.</title>
        <authorList>
            <consortium name="Lawrence Berkeley National Laboratory"/>
            <person name="Harder C.B."/>
            <person name="Miyauchi S."/>
            <person name="Viragh M."/>
            <person name="Kuo A."/>
            <person name="Thoen E."/>
            <person name="Andreopoulos B."/>
            <person name="Lu D."/>
            <person name="Skrede I."/>
            <person name="Drula E."/>
            <person name="Henrissat B."/>
            <person name="Morin E."/>
            <person name="Kohler A."/>
            <person name="Barry K."/>
            <person name="LaButti K."/>
            <person name="Morin E."/>
            <person name="Salamov A."/>
            <person name="Lipzen A."/>
            <person name="Mereny Z."/>
            <person name="Hegedus B."/>
            <person name="Baldrian P."/>
            <person name="Stursova M."/>
            <person name="Weitz H."/>
            <person name="Taylor A."/>
            <person name="Grigoriev I.V."/>
            <person name="Nagy L.G."/>
            <person name="Martin F."/>
            <person name="Kauserud H."/>
        </authorList>
    </citation>
    <scope>NUCLEOTIDE SEQUENCE</scope>
    <source>
        <strain evidence="1">CBHHK188m</strain>
    </source>
</reference>
<evidence type="ECO:0000313" key="1">
    <source>
        <dbReference type="EMBL" id="KAJ7747629.1"/>
    </source>
</evidence>
<dbReference type="Proteomes" id="UP001215280">
    <property type="component" value="Unassembled WGS sequence"/>
</dbReference>
<dbReference type="EMBL" id="JARJLG010000093">
    <property type="protein sequence ID" value="KAJ7747629.1"/>
    <property type="molecule type" value="Genomic_DNA"/>
</dbReference>
<comment type="caution">
    <text evidence="1">The sequence shown here is derived from an EMBL/GenBank/DDBJ whole genome shotgun (WGS) entry which is preliminary data.</text>
</comment>
<dbReference type="AlphaFoldDB" id="A0AAD7IS28"/>
<evidence type="ECO:0000313" key="2">
    <source>
        <dbReference type="Proteomes" id="UP001215280"/>
    </source>
</evidence>
<protein>
    <submittedName>
        <fullName evidence="1">Uncharacterized protein</fullName>
    </submittedName>
</protein>
<gene>
    <name evidence="1" type="ORF">DFH07DRAFT_775953</name>
</gene>
<sequence length="372" mass="43014">MRTEKLRLVEEDYEDLYGKYIRDADLPAAIAERDSQLDSLIQCHPVIALTANTPLSDSETIWDYTRDRDAYEAKYKMSADVDDDWHEVVDFKCAAITFYEELMTKASDLAGKDVHFCVVNPFPLNDEHRIVLDHQLRGWLLRSRRDDFDISTFPPTVGLPTWKFQMPNVYPEYSLSRLEYFCFRKVFQERVEAKMAAANADAKWGKPTPSVIAPSMFYCKDFIVPGVYVLLQGFHFVVYALPRHSDKWGFVYEYLTFANDDDDDDDEAIVLKCGRTKHPWRRQCRGSVSASSIAGKYCSQRSSDAEAILHMHFKLANTWLGPIKCDFCPRYHWEKFDYEAISGLEGFVGVVEGYLDCLGWPKHLIIPHIPSY</sequence>
<organism evidence="1 2">
    <name type="scientific">Mycena maculata</name>
    <dbReference type="NCBI Taxonomy" id="230809"/>
    <lineage>
        <taxon>Eukaryota</taxon>
        <taxon>Fungi</taxon>
        <taxon>Dikarya</taxon>
        <taxon>Basidiomycota</taxon>
        <taxon>Agaricomycotina</taxon>
        <taxon>Agaricomycetes</taxon>
        <taxon>Agaricomycetidae</taxon>
        <taxon>Agaricales</taxon>
        <taxon>Marasmiineae</taxon>
        <taxon>Mycenaceae</taxon>
        <taxon>Mycena</taxon>
    </lineage>
</organism>
<proteinExistence type="predicted"/>